<feature type="region of interest" description="Disordered" evidence="1">
    <location>
        <begin position="347"/>
        <end position="376"/>
    </location>
</feature>
<dbReference type="PANTHER" id="PTHR46082">
    <property type="entry name" value="ATP/GTP-BINDING PROTEIN-RELATED"/>
    <property type="match status" value="1"/>
</dbReference>
<evidence type="ECO:0000313" key="4">
    <source>
        <dbReference type="EMBL" id="PYI33535.1"/>
    </source>
</evidence>
<dbReference type="InterPro" id="IPR056681">
    <property type="entry name" value="DUF7779"/>
</dbReference>
<dbReference type="Gene3D" id="1.25.40.10">
    <property type="entry name" value="Tetratricopeptide repeat domain"/>
    <property type="match status" value="2"/>
</dbReference>
<accession>A0A2V5I9R8</accession>
<feature type="region of interest" description="Disordered" evidence="1">
    <location>
        <begin position="24"/>
        <end position="46"/>
    </location>
</feature>
<protein>
    <submittedName>
        <fullName evidence="4">TPR-like protein</fullName>
    </submittedName>
</protein>
<dbReference type="AlphaFoldDB" id="A0A2V5I9R8"/>
<dbReference type="SUPFAM" id="SSF48452">
    <property type="entry name" value="TPR-like"/>
    <property type="match status" value="2"/>
</dbReference>
<dbReference type="InterPro" id="IPR053137">
    <property type="entry name" value="NLR-like"/>
</dbReference>
<evidence type="ECO:0000259" key="3">
    <source>
        <dbReference type="Pfam" id="PF25000"/>
    </source>
</evidence>
<dbReference type="InterPro" id="IPR027417">
    <property type="entry name" value="P-loop_NTPase"/>
</dbReference>
<dbReference type="EMBL" id="KZ825483">
    <property type="protein sequence ID" value="PYI33535.1"/>
    <property type="molecule type" value="Genomic_DNA"/>
</dbReference>
<dbReference type="SUPFAM" id="SSF52540">
    <property type="entry name" value="P-loop containing nucleoside triphosphate hydrolases"/>
    <property type="match status" value="1"/>
</dbReference>
<evidence type="ECO:0000256" key="1">
    <source>
        <dbReference type="SAM" id="MobiDB-lite"/>
    </source>
</evidence>
<reference evidence="4 5" key="1">
    <citation type="submission" date="2018-02" db="EMBL/GenBank/DDBJ databases">
        <title>The genomes of Aspergillus section Nigri reveals drivers in fungal speciation.</title>
        <authorList>
            <consortium name="DOE Joint Genome Institute"/>
            <person name="Vesth T.C."/>
            <person name="Nybo J."/>
            <person name="Theobald S."/>
            <person name="Brandl J."/>
            <person name="Frisvad J.C."/>
            <person name="Nielsen K.F."/>
            <person name="Lyhne E.K."/>
            <person name="Kogle M.E."/>
            <person name="Kuo A."/>
            <person name="Riley R."/>
            <person name="Clum A."/>
            <person name="Nolan M."/>
            <person name="Lipzen A."/>
            <person name="Salamov A."/>
            <person name="Henrissat B."/>
            <person name="Wiebenga A."/>
            <person name="De vries R.P."/>
            <person name="Grigoriev I.V."/>
            <person name="Mortensen U.H."/>
            <person name="Andersen M.R."/>
            <person name="Baker S.E."/>
        </authorList>
    </citation>
    <scope>NUCLEOTIDE SEQUENCE [LARGE SCALE GENOMIC DNA]</scope>
    <source>
        <strain evidence="4 5">CBS 114.80</strain>
    </source>
</reference>
<organism evidence="4 5">
    <name type="scientific">Aspergillus indologenus CBS 114.80</name>
    <dbReference type="NCBI Taxonomy" id="1450541"/>
    <lineage>
        <taxon>Eukaryota</taxon>
        <taxon>Fungi</taxon>
        <taxon>Dikarya</taxon>
        <taxon>Ascomycota</taxon>
        <taxon>Pezizomycotina</taxon>
        <taxon>Eurotiomycetes</taxon>
        <taxon>Eurotiomycetidae</taxon>
        <taxon>Eurotiales</taxon>
        <taxon>Aspergillaceae</taxon>
        <taxon>Aspergillus</taxon>
        <taxon>Aspergillus subgen. Circumdati</taxon>
    </lineage>
</organism>
<dbReference type="Pfam" id="PF13374">
    <property type="entry name" value="TPR_10"/>
    <property type="match status" value="3"/>
</dbReference>
<proteinExistence type="predicted"/>
<dbReference type="Pfam" id="PF25000">
    <property type="entry name" value="DUF7779"/>
    <property type="match status" value="1"/>
</dbReference>
<keyword evidence="5" id="KW-1185">Reference proteome</keyword>
<gene>
    <name evidence="4" type="ORF">BP00DRAFT_338726</name>
</gene>
<feature type="compositionally biased region" description="Basic and acidic residues" evidence="1">
    <location>
        <begin position="347"/>
        <end position="360"/>
    </location>
</feature>
<evidence type="ECO:0000259" key="2">
    <source>
        <dbReference type="Pfam" id="PF00931"/>
    </source>
</evidence>
<dbReference type="Gene3D" id="3.40.50.300">
    <property type="entry name" value="P-loop containing nucleotide triphosphate hydrolases"/>
    <property type="match status" value="1"/>
</dbReference>
<feature type="domain" description="NB-ARC" evidence="2">
    <location>
        <begin position="66"/>
        <end position="230"/>
    </location>
</feature>
<dbReference type="Pfam" id="PF13424">
    <property type="entry name" value="TPR_12"/>
    <property type="match status" value="2"/>
</dbReference>
<sequence length="825" mass="92711">MSSVEFGGSNSGFQVGINNGPISTQLHVAPQRPETPPHPLSTVPFRRDPDFVDRGTLLDQIREKCSAPASRIALVGLGGAGKSQLAIEYCYRVRETLPNTWVFWVHTSNAARFEQGLREIADRVKIPGRKDPKANIFQLVGDWLSDERKGKWILVLDNVDDYEFLKKAAPGDSASTTGKALMDYIPQSPHGSIIITSRSAAVASRIVEPRDIIAIGPMHKTDARLLFQKKLDVQQNLAADEVEELVAALEYMPLAIVQAASYIRYRLPRFSVSQYLQLFQKSDRKKLSLLDYQGGHLRRDREAHNSIMITWQITFDHMRQTRPSAADLLSLMSFFDRQGIPEALLRHRGDKGARRADPPGKDLTGLSDEESTSSYDDQFEKDVATLGDYSLISITDEDVFEMHRLVQLATRKWLEAHGQFERWRERFIIILGESFLTGRFGYWERSQALFPHVRMAVRQRPDTERSLQDWAALMYKAAAYAAMKGNWAEAVKMAEKNERAAAKLLGQEHPITLQCTQMMGLVCIVKGELHKAELCFAQVMNIRKRVLGCQHPDTLKTMAHLASAYSSQARFKEAEELGLQVLKAHKSAPGPGHPEILHCIGRLTMIYLAQNRLREAEELGVQVMDGLKRVLGPHHPDTLLSMHNLANTYWHQDRWREAEGLVLQVIGTYKKVLGPTHPNTFLSISLLAKIHADQGRLREAEELEVHAIGGLERELGPEHPSTLMCTASLAATYGEQGRWEEAQQLQVKVLTTCDTVLGPQNPHTLASMHDLAITLKKLNREAEALDLLTNCTQLSTRVLGSDDPITMSFGGMLARWQTETRNQSH</sequence>
<dbReference type="PANTHER" id="PTHR46082:SF6">
    <property type="entry name" value="AAA+ ATPASE DOMAIN-CONTAINING PROTEIN-RELATED"/>
    <property type="match status" value="1"/>
</dbReference>
<dbReference type="GO" id="GO:0043531">
    <property type="term" value="F:ADP binding"/>
    <property type="evidence" value="ECO:0007669"/>
    <property type="project" value="InterPro"/>
</dbReference>
<dbReference type="InterPro" id="IPR011990">
    <property type="entry name" value="TPR-like_helical_dom_sf"/>
</dbReference>
<name>A0A2V5I9R8_9EURO</name>
<dbReference type="Proteomes" id="UP000248817">
    <property type="component" value="Unassembled WGS sequence"/>
</dbReference>
<dbReference type="Pfam" id="PF00931">
    <property type="entry name" value="NB-ARC"/>
    <property type="match status" value="1"/>
</dbReference>
<evidence type="ECO:0000313" key="5">
    <source>
        <dbReference type="Proteomes" id="UP000248817"/>
    </source>
</evidence>
<dbReference type="InterPro" id="IPR002182">
    <property type="entry name" value="NB-ARC"/>
</dbReference>
<feature type="domain" description="DUF7779" evidence="3">
    <location>
        <begin position="320"/>
        <end position="415"/>
    </location>
</feature>